<proteinExistence type="predicted"/>
<feature type="region of interest" description="Disordered" evidence="1">
    <location>
        <begin position="1"/>
        <end position="26"/>
    </location>
</feature>
<dbReference type="WBParaSite" id="HCON_00066910-00001">
    <property type="protein sequence ID" value="HCON_00066910-00001"/>
    <property type="gene ID" value="HCON_00066910"/>
</dbReference>
<name>A0A7I4YAV0_HAECO</name>
<organism evidence="2 3">
    <name type="scientific">Haemonchus contortus</name>
    <name type="common">Barber pole worm</name>
    <dbReference type="NCBI Taxonomy" id="6289"/>
    <lineage>
        <taxon>Eukaryota</taxon>
        <taxon>Metazoa</taxon>
        <taxon>Ecdysozoa</taxon>
        <taxon>Nematoda</taxon>
        <taxon>Chromadorea</taxon>
        <taxon>Rhabditida</taxon>
        <taxon>Rhabditina</taxon>
        <taxon>Rhabditomorpha</taxon>
        <taxon>Strongyloidea</taxon>
        <taxon>Trichostrongylidae</taxon>
        <taxon>Haemonchus</taxon>
    </lineage>
</organism>
<evidence type="ECO:0000313" key="2">
    <source>
        <dbReference type="Proteomes" id="UP000025227"/>
    </source>
</evidence>
<dbReference type="Proteomes" id="UP000025227">
    <property type="component" value="Unplaced"/>
</dbReference>
<dbReference type="AlphaFoldDB" id="A0A7I4YAV0"/>
<keyword evidence="2" id="KW-1185">Reference proteome</keyword>
<feature type="compositionally biased region" description="Basic and acidic residues" evidence="1">
    <location>
        <begin position="9"/>
        <end position="22"/>
    </location>
</feature>
<protein>
    <submittedName>
        <fullName evidence="3">Uncharacterized protein</fullName>
    </submittedName>
</protein>
<evidence type="ECO:0000313" key="3">
    <source>
        <dbReference type="WBParaSite" id="HCON_00066910-00001"/>
    </source>
</evidence>
<reference evidence="3" key="1">
    <citation type="submission" date="2020-12" db="UniProtKB">
        <authorList>
            <consortium name="WormBaseParasite"/>
        </authorList>
    </citation>
    <scope>IDENTIFICATION</scope>
    <source>
        <strain evidence="3">MHco3</strain>
    </source>
</reference>
<accession>A0A7I4YAV0</accession>
<sequence length="95" mass="11187">MSHCSSYEIGREHEDQPRFRTELRRKRATWRASKNIKEVRKTDDVRLSAHASDSAPFLPFTYASDNWNPPKQDRHAGNVIQCDVERTIQRISRFS</sequence>
<evidence type="ECO:0000256" key="1">
    <source>
        <dbReference type="SAM" id="MobiDB-lite"/>
    </source>
</evidence>